<dbReference type="InterPro" id="IPR013783">
    <property type="entry name" value="Ig-like_fold"/>
</dbReference>
<dbReference type="Gene3D" id="2.60.40.3440">
    <property type="match status" value="2"/>
</dbReference>
<sequence length="1703" mass="179968">MTDLEEFLGPDFVNSSSYQKVVETLNDLEAQDTSWAYATGTIYDEGKAPVLAIRGTQPDQLKTDVWDDANPNGIGYGQFTANRGAVNQWLQEASQPEDNLSLKPHITGHSLGGALTQWVAADYSSQGALGNIVTFNAPGISTSAANSFRGAEKVTHYITSIDIVSMAGFRYISGQYVLSNQLLVPSSFPNPVDAHLHPVIIPKVESSGLTKPANLKIDTVGGTNALSSPFFTYLPDPDYFAIQLIVASVPIIGPYLANQLTFRSTTELNRQAIGELLYGIGLENIEFAIEKLTAAVNAAKQWGQDAWNAITGWGENAWGAVSNWTVTAWNATTTWVSQAWNATTTWTSDAWNTTTKWTSDAWNATTKWVSDLWPFSSSSDFLSVTAFNEMNSDSINLQQTLINNPWQAIAQWTPEAWEATTHWSDAAWQATTAWTPEVWQATTVWTSEVWQATTAWTDEIWQATTQLDSTTGDEILFGTIGNDNLSGNAGKDILDGLAGNDVLDGGEGNDIIKGSAGNDSLTGGTGSDSFVFESPTEGIDTIEDFDSSEGDRIVISATGFGGGLTPDAVLAESQFVLGTTAVDSDDRFIYDPATGNLFFDPDGNGAAPQQQIAILTGAPNLSAGDIFISGNSTTPSIKITAPSTNVSDTKVTIEWNAFDADSEATISLFYDTDNQGFDGVLIADRLAETDGQGSFVWNTENIPQENYFIYAQIVDETHSPVFSYSKGQVLLKPLIEADLSVTKTPSVTSVELGETFTYTIQVTNNGSVTAQGITITEILAEPVTFVSASLTPSQQSDNAFTFDIGELPSGESQIIEVTAIAPTLLTGTIISNTSVLSETNDPNLTNNVALLATEVTAPALPDLVVTRTDSSGGVNINSPYSYSLTVTNNGSATATGVILTEQLPSTVDVISATANVPGLKRNLVDLIKFPLNAGERVTLDIDARTLGSSLDSVLRLFDSTGIQLRVSDDNPAPNEPFSWDSYIDFTASVSGTYYVGVSGYSNFSYNPFIDGSGASSSSSGNYTLEIKVGSGGSTNQVVLGEPNNTIPQAVDSGLSSANPGTFIARGFIRTNTNPITIFNGVITANLGTLNPSESTTVNLTLASIAAGNLNSTTIVTSNELDANPLDNLIAGTQVVSSETPTEIDLELTQTVNNSNPAIGDEITLTLTLTNIGPGIASNIQVTNVLPSELAFISVFAEQGTYDSNTGIWNVGNMRDNLSRTLTITAQVNGGQSLTNTAQVTAVFEADLDSIPNNNDPTEDDQASVLIDVQNVAPIVQGNKTLTVLEDASSTSLNISTPTDGNGDSLTLTVETIPDGTKGQIFLGNNLVNTGDLLTPQQLTSLVFVPSANANGAAGTFSYTVRDGQGGTASQTITLAITSVNDAPVAQDDTATTSQNTPITLAVLANDSDIEDDSISLTSFNPTSSQGGTVSRDENGTPSNLTDDKLLYTPATGFIGIDSFTYTVSDGTDSDTATVTITVTSTNQPPQAVNDVAKGTQNTPLIIPFATLLSNDTDPDSGDILNLTGVSNPSNGSVKLNGSNVIFTPLAGFIGQASFDYSISDNQGETSTASVNIAVNPFLGSQGRDTLIGTNLDDILMGGLGADNLTGNQGHDQFVYQSIRDAGDVIKDFEVGIDRIVFTALLNSLGYGGSNPIADGYLNFGSRRNDTVILFDEDGSGLSKRALPFITVENLALTAMQNPNNFIF</sequence>
<feature type="region of interest" description="Disordered" evidence="1">
    <location>
        <begin position="1418"/>
        <end position="1440"/>
    </location>
</feature>
<dbReference type="InterPro" id="IPR001343">
    <property type="entry name" value="Hemolysn_Ca-bd"/>
</dbReference>
<evidence type="ECO:0000313" key="4">
    <source>
        <dbReference type="Proteomes" id="UP000004047"/>
    </source>
</evidence>
<gene>
    <name evidence="3" type="ORF">MICAK_4100008</name>
</gene>
<organism evidence="3 4">
    <name type="scientific">Microcystis aeruginosa PCC 9701</name>
    <dbReference type="NCBI Taxonomy" id="721123"/>
    <lineage>
        <taxon>Bacteria</taxon>
        <taxon>Bacillati</taxon>
        <taxon>Cyanobacteriota</taxon>
        <taxon>Cyanophyceae</taxon>
        <taxon>Oscillatoriophycideae</taxon>
        <taxon>Chroococcales</taxon>
        <taxon>Microcystaceae</taxon>
        <taxon>Microcystis</taxon>
    </lineage>
</organism>
<feature type="compositionally biased region" description="Polar residues" evidence="1">
    <location>
        <begin position="1418"/>
        <end position="1428"/>
    </location>
</feature>
<dbReference type="InterPro" id="IPR047589">
    <property type="entry name" value="DUF11_rpt"/>
</dbReference>
<dbReference type="Proteomes" id="UP000004047">
    <property type="component" value="Unassembled WGS sequence"/>
</dbReference>
<dbReference type="InterPro" id="IPR019960">
    <property type="entry name" value="T1SS_VCA0849"/>
</dbReference>
<dbReference type="Gene3D" id="2.60.40.10">
    <property type="entry name" value="Immunoglobulins"/>
    <property type="match status" value="1"/>
</dbReference>
<dbReference type="InterPro" id="IPR011049">
    <property type="entry name" value="Serralysin-like_metalloprot_C"/>
</dbReference>
<feature type="domain" description="DUF11" evidence="2">
    <location>
        <begin position="862"/>
        <end position="945"/>
    </location>
</feature>
<dbReference type="EMBL" id="CAIQ01000347">
    <property type="protein sequence ID" value="CCI38399.1"/>
    <property type="molecule type" value="Genomic_DNA"/>
</dbReference>
<dbReference type="NCBIfam" id="NF012211">
    <property type="entry name" value="tand_rpt_95"/>
    <property type="match status" value="3"/>
</dbReference>
<dbReference type="NCBIfam" id="TIGR03661">
    <property type="entry name" value="T1SS_VCA0849"/>
    <property type="match status" value="1"/>
</dbReference>
<protein>
    <recommendedName>
        <fullName evidence="2">DUF11 domain-containing protein</fullName>
    </recommendedName>
</protein>
<dbReference type="PANTHER" id="PTHR34819">
    <property type="entry name" value="LARGE CYSTEINE-RICH PERIPLASMIC PROTEIN OMCB"/>
    <property type="match status" value="1"/>
</dbReference>
<dbReference type="PANTHER" id="PTHR34819:SF3">
    <property type="entry name" value="CELL SURFACE PROTEIN"/>
    <property type="match status" value="1"/>
</dbReference>
<dbReference type="InterPro" id="IPR051172">
    <property type="entry name" value="Chlamydia_OmcB"/>
</dbReference>
<accession>I4IVS5</accession>
<dbReference type="InterPro" id="IPR029058">
    <property type="entry name" value="AB_hydrolase_fold"/>
</dbReference>
<dbReference type="PRINTS" id="PR00313">
    <property type="entry name" value="CABNDNGRPT"/>
</dbReference>
<dbReference type="InterPro" id="IPR018511">
    <property type="entry name" value="Hemolysin-typ_Ca-bd_CS"/>
</dbReference>
<feature type="domain" description="DUF11" evidence="2">
    <location>
        <begin position="738"/>
        <end position="849"/>
    </location>
</feature>
<dbReference type="HOGENOM" id="CLU_240801_0_0_3"/>
<dbReference type="NCBIfam" id="TIGR01451">
    <property type="entry name" value="B_ant_repeat"/>
    <property type="match status" value="3"/>
</dbReference>
<dbReference type="SUPFAM" id="SSF51120">
    <property type="entry name" value="beta-Roll"/>
    <property type="match status" value="2"/>
</dbReference>
<dbReference type="Pfam" id="PF01345">
    <property type="entry name" value="DUF11"/>
    <property type="match status" value="3"/>
</dbReference>
<dbReference type="InterPro" id="IPR001434">
    <property type="entry name" value="OmcB-like_DUF11"/>
</dbReference>
<comment type="caution">
    <text evidence="3">The sequence shown here is derived from an EMBL/GenBank/DDBJ whole genome shotgun (WGS) entry which is preliminary data.</text>
</comment>
<name>I4IVS5_MICAE</name>
<evidence type="ECO:0000259" key="2">
    <source>
        <dbReference type="Pfam" id="PF01345"/>
    </source>
</evidence>
<dbReference type="Gene3D" id="3.40.50.1820">
    <property type="entry name" value="alpha/beta hydrolase"/>
    <property type="match status" value="1"/>
</dbReference>
<proteinExistence type="predicted"/>
<evidence type="ECO:0000256" key="1">
    <source>
        <dbReference type="SAM" id="MobiDB-lite"/>
    </source>
</evidence>
<evidence type="ECO:0000313" key="3">
    <source>
        <dbReference type="EMBL" id="CCI38399.1"/>
    </source>
</evidence>
<dbReference type="PROSITE" id="PS00330">
    <property type="entry name" value="HEMOLYSIN_CALCIUM"/>
    <property type="match status" value="2"/>
</dbReference>
<reference evidence="3 4" key="1">
    <citation type="submission" date="2012-04" db="EMBL/GenBank/DDBJ databases">
        <authorList>
            <person name="Genoscope - CEA"/>
        </authorList>
    </citation>
    <scope>NUCLEOTIDE SEQUENCE [LARGE SCALE GENOMIC DNA]</scope>
    <source>
        <strain evidence="3 4">9701</strain>
    </source>
</reference>
<dbReference type="Pfam" id="PF17963">
    <property type="entry name" value="Big_9"/>
    <property type="match status" value="3"/>
</dbReference>
<dbReference type="Gene3D" id="2.60.40.1170">
    <property type="entry name" value="Mu homology domain, subdomain B"/>
    <property type="match status" value="1"/>
</dbReference>
<dbReference type="SUPFAM" id="SSF53474">
    <property type="entry name" value="alpha/beta-Hydrolases"/>
    <property type="match status" value="1"/>
</dbReference>
<dbReference type="GO" id="GO:0005509">
    <property type="term" value="F:calcium ion binding"/>
    <property type="evidence" value="ECO:0007669"/>
    <property type="project" value="InterPro"/>
</dbReference>
<dbReference type="Gene3D" id="2.150.10.10">
    <property type="entry name" value="Serralysin-like metalloprotease, C-terminal"/>
    <property type="match status" value="1"/>
</dbReference>
<feature type="domain" description="DUF11" evidence="2">
    <location>
        <begin position="1144"/>
        <end position="1255"/>
    </location>
</feature>
<dbReference type="Gene3D" id="2.60.120.380">
    <property type="match status" value="1"/>
</dbReference>
<dbReference type="Pfam" id="PF00353">
    <property type="entry name" value="HemolysinCabind"/>
    <property type="match status" value="2"/>
</dbReference>